<dbReference type="InterPro" id="IPR017811">
    <property type="entry name" value="Mca"/>
</dbReference>
<gene>
    <name evidence="2 4" type="primary">mca</name>
    <name evidence="4" type="ORF">GCM10009838_28910</name>
</gene>
<comment type="similarity">
    <text evidence="2">Belongs to the MshB deacetylase family. Mca subfamily.</text>
</comment>
<feature type="compositionally biased region" description="Basic and acidic residues" evidence="3">
    <location>
        <begin position="1"/>
        <end position="19"/>
    </location>
</feature>
<comment type="catalytic activity">
    <reaction evidence="2">
        <text>mycothiol S-conjugate + H2O = an N-acetyl-L-cysteine-S-conjugate + 1D-myo-inositol 2-amino-2-deoxy-alpha-D-glucopyranoside</text>
        <dbReference type="Rhea" id="RHEA:36543"/>
        <dbReference type="ChEBI" id="CHEBI:15377"/>
        <dbReference type="ChEBI" id="CHEBI:58718"/>
        <dbReference type="ChEBI" id="CHEBI:58886"/>
        <dbReference type="ChEBI" id="CHEBI:59633"/>
        <dbReference type="EC" id="3.5.1.115"/>
    </reaction>
</comment>
<evidence type="ECO:0000256" key="1">
    <source>
        <dbReference type="ARBA" id="ARBA00022833"/>
    </source>
</evidence>
<dbReference type="Gene3D" id="3.40.50.10320">
    <property type="entry name" value="LmbE-like"/>
    <property type="match status" value="1"/>
</dbReference>
<dbReference type="HAMAP" id="MF_01482">
    <property type="entry name" value="Mca"/>
    <property type="match status" value="1"/>
</dbReference>
<dbReference type="EMBL" id="BAAAQM010000014">
    <property type="protein sequence ID" value="GAA1968627.1"/>
    <property type="molecule type" value="Genomic_DNA"/>
</dbReference>
<comment type="subunit">
    <text evidence="2">Monomer.</text>
</comment>
<comment type="function">
    <text evidence="2">A mycothiol (MSH, N-acetylcysteinyl-glucosaminyl-inositol) S-conjugate amidase, it recycles conjugated MSH to the N-acetyl cysteine conjugate (AcCys S-conjugate, a mercapturic acid) and the MSH precursor. Involved in MSH-dependent detoxification of a number of alkylating agents and antibiotics.</text>
</comment>
<organism evidence="4 5">
    <name type="scientific">Catenulispora subtropica</name>
    <dbReference type="NCBI Taxonomy" id="450798"/>
    <lineage>
        <taxon>Bacteria</taxon>
        <taxon>Bacillati</taxon>
        <taxon>Actinomycetota</taxon>
        <taxon>Actinomycetes</taxon>
        <taxon>Catenulisporales</taxon>
        <taxon>Catenulisporaceae</taxon>
        <taxon>Catenulispora</taxon>
    </lineage>
</organism>
<keyword evidence="5" id="KW-1185">Reference proteome</keyword>
<feature type="binding site" evidence="2">
    <location>
        <position position="16"/>
    </location>
    <ligand>
        <name>Zn(2+)</name>
        <dbReference type="ChEBI" id="CHEBI:29105"/>
    </ligand>
</feature>
<protein>
    <recommendedName>
        <fullName evidence="2">Mycothiol S-conjugate amidase</fullName>
        <ecNumber evidence="2">3.5.1.115</ecNumber>
    </recommendedName>
</protein>
<reference evidence="4 5" key="1">
    <citation type="journal article" date="2019" name="Int. J. Syst. Evol. Microbiol.">
        <title>The Global Catalogue of Microorganisms (GCM) 10K type strain sequencing project: providing services to taxonomists for standard genome sequencing and annotation.</title>
        <authorList>
            <consortium name="The Broad Institute Genomics Platform"/>
            <consortium name="The Broad Institute Genome Sequencing Center for Infectious Disease"/>
            <person name="Wu L."/>
            <person name="Ma J."/>
        </authorList>
    </citation>
    <scope>NUCLEOTIDE SEQUENCE [LARGE SCALE GENOMIC DNA]</scope>
    <source>
        <strain evidence="4 5">JCM 16013</strain>
    </source>
</reference>
<keyword evidence="2" id="KW-0378">Hydrolase</keyword>
<proteinExistence type="inferred from homology"/>
<evidence type="ECO:0000313" key="4">
    <source>
        <dbReference type="EMBL" id="GAA1968627.1"/>
    </source>
</evidence>
<evidence type="ECO:0000256" key="2">
    <source>
        <dbReference type="HAMAP-Rule" id="MF_01482"/>
    </source>
</evidence>
<dbReference type="PANTHER" id="PTHR12993:SF11">
    <property type="entry name" value="N-ACETYLGLUCOSAMINYL-PHOSPHATIDYLINOSITOL DE-N-ACETYLASE"/>
    <property type="match status" value="1"/>
</dbReference>
<accession>A0ABN2RGJ2</accession>
<name>A0ABN2RGJ2_9ACTN</name>
<dbReference type="PANTHER" id="PTHR12993">
    <property type="entry name" value="N-ACETYLGLUCOSAMINYL-PHOSPHATIDYLINOSITOL DE-N-ACETYLASE-RELATED"/>
    <property type="match status" value="1"/>
</dbReference>
<dbReference type="InterPro" id="IPR024078">
    <property type="entry name" value="LmbE-like_dom_sf"/>
</dbReference>
<comment type="caution">
    <text evidence="4">The sequence shown here is derived from an EMBL/GenBank/DDBJ whole genome shotgun (WGS) entry which is preliminary data.</text>
</comment>
<feature type="region of interest" description="Disordered" evidence="3">
    <location>
        <begin position="1"/>
        <end position="24"/>
    </location>
</feature>
<dbReference type="Proteomes" id="UP001499854">
    <property type="component" value="Unassembled WGS sequence"/>
</dbReference>
<comment type="cofactor">
    <cofactor evidence="2">
        <name>Zn(2+)</name>
        <dbReference type="ChEBI" id="CHEBI:29105"/>
    </cofactor>
    <text evidence="2">Binds 1 zinc ion per subunit.</text>
</comment>
<dbReference type="SUPFAM" id="SSF102588">
    <property type="entry name" value="LmbE-like"/>
    <property type="match status" value="1"/>
</dbReference>
<keyword evidence="2" id="KW-0479">Metal-binding</keyword>
<keyword evidence="1 2" id="KW-0862">Zinc</keyword>
<evidence type="ECO:0000313" key="5">
    <source>
        <dbReference type="Proteomes" id="UP001499854"/>
    </source>
</evidence>
<feature type="binding site" evidence="2">
    <location>
        <position position="148"/>
    </location>
    <ligand>
        <name>Zn(2+)</name>
        <dbReference type="ChEBI" id="CHEBI:29105"/>
    </ligand>
</feature>
<dbReference type="NCBIfam" id="TIGR03446">
    <property type="entry name" value="mycothiol_Mca"/>
    <property type="match status" value="1"/>
</dbReference>
<sequence length="324" mass="35917">MTHELRLMTVHAHPDDESSKGAATSARYVREGVDVLVVTCTDGSRGDILNPQLKKDPAVQAEIEANLPEVRRREMDTARAILGVRQEWLGFVDSGLPEGDPLPPLPEGCFALQEVEAAAEPLVRLIRQQRPQVIVTYNENGGYPHPDHIMTHKITVAAFDAAGDPDRFPDAGEPWQPLKLYYDVMWSIARIEAEHQGMLDRGLESPYWELLKERAGWPQREITTRVPVGEYFDVRDAALKAHATQIDPEGPFFRTPNEIRRAIWPTEDFELARSLIDTTLPEDDLFAGVREYEAAALGIPARDPDCGADGGCEQGAHEPAGVGS</sequence>
<dbReference type="EC" id="3.5.1.115" evidence="2"/>
<dbReference type="Pfam" id="PF02585">
    <property type="entry name" value="PIG-L"/>
    <property type="match status" value="1"/>
</dbReference>
<dbReference type="InterPro" id="IPR003737">
    <property type="entry name" value="GlcNAc_PI_deacetylase-related"/>
</dbReference>
<evidence type="ECO:0000256" key="3">
    <source>
        <dbReference type="SAM" id="MobiDB-lite"/>
    </source>
</evidence>
<feature type="binding site" evidence="2">
    <location>
        <position position="13"/>
    </location>
    <ligand>
        <name>Zn(2+)</name>
        <dbReference type="ChEBI" id="CHEBI:29105"/>
    </ligand>
</feature>
<dbReference type="RefSeq" id="WP_344657512.1">
    <property type="nucleotide sequence ID" value="NZ_BAAAQM010000014.1"/>
</dbReference>